<dbReference type="GO" id="GO:0050661">
    <property type="term" value="F:NADP binding"/>
    <property type="evidence" value="ECO:0007669"/>
    <property type="project" value="InterPro"/>
</dbReference>
<dbReference type="InterPro" id="IPR001155">
    <property type="entry name" value="OxRdtase_FMN_N"/>
</dbReference>
<evidence type="ECO:0000256" key="5">
    <source>
        <dbReference type="ARBA" id="ARBA00023002"/>
    </source>
</evidence>
<sequence length="422" mass="45703">MSPLSISNKAAPNTSYYTPSQEPKSGVAVQQENFTTPSLFQPITIRGLEFQNRLWVPPMDQCSADDGHLTAWHFSHLGAIFTRGPGLTFIECTAVTANSRITPEDSGLWKDSQIEPIRRITEFAHSQGQKVGIQLAHAGRKASTIAPWLVAAGTADESVGGWPDDVWGPSELRHSEPLPQPKALTREQIADIVKAWADAAKRAVAAGIDVIEIHHAHGFLLHSFVSPVSNNRTDEYGGSFENRIRLTLEVVDAIRAVIPADMPFFVRISATDGLEYLPEQPSWKVEDSIKLAAILYEHGVDVLDVSAGGSSPKQKLPSGPAYQVPFSSAIKSALSSTPASGLLVAAVGNINNGVLAQNILDEKKADIIFVGRQFARRPGLVWDFADDLNVKIRVARQIEWGFTARGIPGLATQPTAEVKVNA</sequence>
<dbReference type="AlphaFoldDB" id="A0A166E099"/>
<evidence type="ECO:0000256" key="2">
    <source>
        <dbReference type="ARBA" id="ARBA00022630"/>
    </source>
</evidence>
<keyword evidence="5" id="KW-0560">Oxidoreductase</keyword>
<dbReference type="OrthoDB" id="72788at2759"/>
<dbReference type="STRING" id="1314776.A0A166E099"/>
<evidence type="ECO:0000313" key="8">
    <source>
        <dbReference type="EMBL" id="KZT39081.1"/>
    </source>
</evidence>
<keyword evidence="2" id="KW-0285">Flavoprotein</keyword>
<feature type="domain" description="NADH:flavin oxidoreductase/NADH oxidase N-terminal" evidence="7">
    <location>
        <begin position="38"/>
        <end position="382"/>
    </location>
</feature>
<dbReference type="EMBL" id="KV428052">
    <property type="protein sequence ID" value="KZT39081.1"/>
    <property type="molecule type" value="Genomic_DNA"/>
</dbReference>
<dbReference type="InterPro" id="IPR044152">
    <property type="entry name" value="YqjM-like"/>
</dbReference>
<dbReference type="GO" id="GO:0010181">
    <property type="term" value="F:FMN binding"/>
    <property type="evidence" value="ECO:0007669"/>
    <property type="project" value="InterPro"/>
</dbReference>
<gene>
    <name evidence="8" type="ORF">SISSUDRAFT_1032935</name>
</gene>
<keyword evidence="3" id="KW-0288">FMN</keyword>
<dbReference type="GO" id="GO:0003959">
    <property type="term" value="F:NADPH dehydrogenase activity"/>
    <property type="evidence" value="ECO:0007669"/>
    <property type="project" value="InterPro"/>
</dbReference>
<dbReference type="PANTHER" id="PTHR43303:SF4">
    <property type="entry name" value="NADPH DEHYDROGENASE C23G7.10C-RELATED"/>
    <property type="match status" value="1"/>
</dbReference>
<proteinExistence type="predicted"/>
<dbReference type="SUPFAM" id="SSF51395">
    <property type="entry name" value="FMN-linked oxidoreductases"/>
    <property type="match status" value="1"/>
</dbReference>
<keyword evidence="4" id="KW-0521">NADP</keyword>
<evidence type="ECO:0000256" key="1">
    <source>
        <dbReference type="ARBA" id="ARBA00001917"/>
    </source>
</evidence>
<evidence type="ECO:0000256" key="6">
    <source>
        <dbReference type="SAM" id="MobiDB-lite"/>
    </source>
</evidence>
<feature type="region of interest" description="Disordered" evidence="6">
    <location>
        <begin position="1"/>
        <end position="28"/>
    </location>
</feature>
<evidence type="ECO:0000256" key="3">
    <source>
        <dbReference type="ARBA" id="ARBA00022643"/>
    </source>
</evidence>
<comment type="cofactor">
    <cofactor evidence="1">
        <name>FMN</name>
        <dbReference type="ChEBI" id="CHEBI:58210"/>
    </cofactor>
</comment>
<evidence type="ECO:0000256" key="4">
    <source>
        <dbReference type="ARBA" id="ARBA00022857"/>
    </source>
</evidence>
<dbReference type="Pfam" id="PF00724">
    <property type="entry name" value="Oxidored_FMN"/>
    <property type="match status" value="1"/>
</dbReference>
<dbReference type="InterPro" id="IPR013785">
    <property type="entry name" value="Aldolase_TIM"/>
</dbReference>
<name>A0A166E099_9AGAM</name>
<reference evidence="8 9" key="1">
    <citation type="journal article" date="2016" name="Mol. Biol. Evol.">
        <title>Comparative Genomics of Early-Diverging Mushroom-Forming Fungi Provides Insights into the Origins of Lignocellulose Decay Capabilities.</title>
        <authorList>
            <person name="Nagy L.G."/>
            <person name="Riley R."/>
            <person name="Tritt A."/>
            <person name="Adam C."/>
            <person name="Daum C."/>
            <person name="Floudas D."/>
            <person name="Sun H."/>
            <person name="Yadav J.S."/>
            <person name="Pangilinan J."/>
            <person name="Larsson K.H."/>
            <person name="Matsuura K."/>
            <person name="Barry K."/>
            <person name="Labutti K."/>
            <person name="Kuo R."/>
            <person name="Ohm R.A."/>
            <person name="Bhattacharya S.S."/>
            <person name="Shirouzu T."/>
            <person name="Yoshinaga Y."/>
            <person name="Martin F.M."/>
            <person name="Grigoriev I.V."/>
            <person name="Hibbett D.S."/>
        </authorList>
    </citation>
    <scope>NUCLEOTIDE SEQUENCE [LARGE SCALE GENOMIC DNA]</scope>
    <source>
        <strain evidence="8 9">HHB10207 ss-3</strain>
    </source>
</reference>
<dbReference type="PANTHER" id="PTHR43303">
    <property type="entry name" value="NADPH DEHYDROGENASE C23G7.10C-RELATED"/>
    <property type="match status" value="1"/>
</dbReference>
<protein>
    <submittedName>
        <fullName evidence="8">FMN-linked oxidoreductase</fullName>
    </submittedName>
</protein>
<evidence type="ECO:0000313" key="9">
    <source>
        <dbReference type="Proteomes" id="UP000076798"/>
    </source>
</evidence>
<accession>A0A166E099</accession>
<dbReference type="CDD" id="cd02932">
    <property type="entry name" value="OYE_YqiM_FMN"/>
    <property type="match status" value="1"/>
</dbReference>
<keyword evidence="9" id="KW-1185">Reference proteome</keyword>
<organism evidence="8 9">
    <name type="scientific">Sistotremastrum suecicum HHB10207 ss-3</name>
    <dbReference type="NCBI Taxonomy" id="1314776"/>
    <lineage>
        <taxon>Eukaryota</taxon>
        <taxon>Fungi</taxon>
        <taxon>Dikarya</taxon>
        <taxon>Basidiomycota</taxon>
        <taxon>Agaricomycotina</taxon>
        <taxon>Agaricomycetes</taxon>
        <taxon>Sistotremastrales</taxon>
        <taxon>Sistotremastraceae</taxon>
        <taxon>Sistotremastrum</taxon>
    </lineage>
</organism>
<dbReference type="Gene3D" id="3.20.20.70">
    <property type="entry name" value="Aldolase class I"/>
    <property type="match status" value="1"/>
</dbReference>
<dbReference type="Proteomes" id="UP000076798">
    <property type="component" value="Unassembled WGS sequence"/>
</dbReference>
<evidence type="ECO:0000259" key="7">
    <source>
        <dbReference type="Pfam" id="PF00724"/>
    </source>
</evidence>